<dbReference type="Proteomes" id="UP001163726">
    <property type="component" value="Chromosome"/>
</dbReference>
<proteinExistence type="predicted"/>
<reference evidence="2" key="1">
    <citation type="submission" date="2022-10" db="EMBL/GenBank/DDBJ databases">
        <title>Catenovulum adriacola sp. nov. isolated in the Harbour of Susak.</title>
        <authorList>
            <person name="Schoch T."/>
            <person name="Reich S.J."/>
            <person name="Stoeferle S."/>
            <person name="Flaiz M."/>
            <person name="Kazda M."/>
            <person name="Riedel C.U."/>
            <person name="Duerre P."/>
        </authorList>
    </citation>
    <scope>NUCLEOTIDE SEQUENCE</scope>
    <source>
        <strain evidence="2">TS8</strain>
    </source>
</reference>
<protein>
    <recommendedName>
        <fullName evidence="4">SPOR domain-containing protein</fullName>
    </recommendedName>
</protein>
<organism evidence="2 3">
    <name type="scientific">Catenovulum adriaticum</name>
    <dbReference type="NCBI Taxonomy" id="2984846"/>
    <lineage>
        <taxon>Bacteria</taxon>
        <taxon>Pseudomonadati</taxon>
        <taxon>Pseudomonadota</taxon>
        <taxon>Gammaproteobacteria</taxon>
        <taxon>Alteromonadales</taxon>
        <taxon>Alteromonadaceae</taxon>
        <taxon>Catenovulum</taxon>
    </lineage>
</organism>
<accession>A0ABY7AM87</accession>
<keyword evidence="3" id="KW-1185">Reference proteome</keyword>
<sequence length="444" mass="49974">MRPKNWDRLLYNLSFSNAVVLYTDIQEPLIRYLSDIQDEYHLSYIPSLKDLTDKALLTTVFKQLTDSSSVIIDKPLKYLLDEQDQNDNCYTVAVKGLPTEPVINQLLDCMQYFAGRFNVIFEITPVQASLFSQNYPSQVVSLIGPDSAEQAHSSPLEHSVNPAEEARNSTKKSYLIWLSLTMLCLLFTLGIWWFLSQNDIDSNLKPNVNLAEPENLGQTESTKFEIEPLAKPKSEVLTEPQVAKSTKELDLVEQAILQKDMTAAEYFAAKKKNQQAEITDKTKSNLAEQAPQPESLIEAKKYDQQVDIGQQPVKKPETAETDLKMDNKPAITQQNEQQAEPNLGYYDNLWYQQQNPKQYVIQLTLVSSESVLDEFLASPDIQTLAEPAKLKVYESEQRFGVTYGIYPTHQTALAAINTLPGSIKNAGAFAKPVAAIAQLIAKKK</sequence>
<evidence type="ECO:0000313" key="2">
    <source>
        <dbReference type="EMBL" id="WAJ70266.1"/>
    </source>
</evidence>
<keyword evidence="1" id="KW-1133">Transmembrane helix</keyword>
<dbReference type="Gene3D" id="3.30.70.1070">
    <property type="entry name" value="Sporulation related repeat"/>
    <property type="match status" value="1"/>
</dbReference>
<name>A0ABY7AM87_9ALTE</name>
<keyword evidence="1" id="KW-0472">Membrane</keyword>
<dbReference type="RefSeq" id="WP_268074568.1">
    <property type="nucleotide sequence ID" value="NZ_CP109965.1"/>
</dbReference>
<keyword evidence="1" id="KW-0812">Transmembrane</keyword>
<dbReference type="InterPro" id="IPR036680">
    <property type="entry name" value="SPOR-like_sf"/>
</dbReference>
<gene>
    <name evidence="2" type="ORF">OLW01_00130</name>
</gene>
<feature type="transmembrane region" description="Helical" evidence="1">
    <location>
        <begin position="174"/>
        <end position="195"/>
    </location>
</feature>
<evidence type="ECO:0000256" key="1">
    <source>
        <dbReference type="SAM" id="Phobius"/>
    </source>
</evidence>
<evidence type="ECO:0008006" key="4">
    <source>
        <dbReference type="Google" id="ProtNLM"/>
    </source>
</evidence>
<dbReference type="EMBL" id="CP109965">
    <property type="protein sequence ID" value="WAJ70266.1"/>
    <property type="molecule type" value="Genomic_DNA"/>
</dbReference>
<evidence type="ECO:0000313" key="3">
    <source>
        <dbReference type="Proteomes" id="UP001163726"/>
    </source>
</evidence>